<comment type="pathway">
    <text evidence="1">Protein modification; protein ubiquitination.</text>
</comment>
<gene>
    <name evidence="4" type="primary">LOC115959615</name>
</gene>
<reference evidence="4" key="2">
    <citation type="submission" date="2021-01" db="UniProtKB">
        <authorList>
            <consortium name="EnsemblPlants"/>
        </authorList>
    </citation>
    <scope>IDENTIFICATION</scope>
</reference>
<dbReference type="OrthoDB" id="6359816at2759"/>
<dbReference type="GeneID" id="115959615"/>
<dbReference type="KEGG" id="qlo:115959615"/>
<dbReference type="FunFam" id="1.25.40.420:FF:000026">
    <property type="entry name" value="BTB/POZ domain-containing protein"/>
    <property type="match status" value="1"/>
</dbReference>
<dbReference type="CDD" id="cd18186">
    <property type="entry name" value="BTB_POZ_ZBTB_KLHL-like"/>
    <property type="match status" value="1"/>
</dbReference>
<feature type="region of interest" description="Disordered" evidence="2">
    <location>
        <begin position="1"/>
        <end position="33"/>
    </location>
</feature>
<accession>A0A7N2RAS1</accession>
<dbReference type="PROSITE" id="PS50097">
    <property type="entry name" value="BTB"/>
    <property type="match status" value="1"/>
</dbReference>
<proteinExistence type="predicted"/>
<protein>
    <recommendedName>
        <fullName evidence="3">BTB domain-containing protein</fullName>
    </recommendedName>
</protein>
<dbReference type="SUPFAM" id="SSF54695">
    <property type="entry name" value="POZ domain"/>
    <property type="match status" value="1"/>
</dbReference>
<dbReference type="SMART" id="SM00225">
    <property type="entry name" value="BTB"/>
    <property type="match status" value="1"/>
</dbReference>
<dbReference type="Gene3D" id="1.25.40.420">
    <property type="match status" value="1"/>
</dbReference>
<evidence type="ECO:0000313" key="4">
    <source>
        <dbReference type="EnsemblPlants" id="QL09p031595:mrna"/>
    </source>
</evidence>
<dbReference type="FunCoup" id="A0A7N2RAS1">
    <property type="interactions" value="106"/>
</dbReference>
<name>A0A7N2RAS1_QUELO</name>
<dbReference type="EnsemblPlants" id="QL09p031595:mrna">
    <property type="protein sequence ID" value="QL09p031595:mrna"/>
    <property type="gene ID" value="QL09p031595"/>
</dbReference>
<dbReference type="Proteomes" id="UP000594261">
    <property type="component" value="Chromosome 9"/>
</dbReference>
<evidence type="ECO:0000256" key="2">
    <source>
        <dbReference type="SAM" id="MobiDB-lite"/>
    </source>
</evidence>
<dbReference type="AlphaFoldDB" id="A0A7N2RAS1"/>
<evidence type="ECO:0000259" key="3">
    <source>
        <dbReference type="PROSITE" id="PS50097"/>
    </source>
</evidence>
<dbReference type="InterPro" id="IPR000210">
    <property type="entry name" value="BTB/POZ_dom"/>
</dbReference>
<reference evidence="4 5" key="1">
    <citation type="journal article" date="2016" name="G3 (Bethesda)">
        <title>First Draft Assembly and Annotation of the Genome of a California Endemic Oak Quercus lobata Nee (Fagaceae).</title>
        <authorList>
            <person name="Sork V.L."/>
            <person name="Fitz-Gibbon S.T."/>
            <person name="Puiu D."/>
            <person name="Crepeau M."/>
            <person name="Gugger P.F."/>
            <person name="Sherman R."/>
            <person name="Stevens K."/>
            <person name="Langley C.H."/>
            <person name="Pellegrini M."/>
            <person name="Salzberg S.L."/>
        </authorList>
    </citation>
    <scope>NUCLEOTIDE SEQUENCE [LARGE SCALE GENOMIC DNA]</scope>
    <source>
        <strain evidence="4 5">cv. SW786</strain>
    </source>
</reference>
<evidence type="ECO:0000256" key="1">
    <source>
        <dbReference type="ARBA" id="ARBA00004906"/>
    </source>
</evidence>
<sequence length="291" mass="33034">MQRCRHHRVARQYSSESESESESSSTSVSVSSECQRERMIATTMKCLSCQASYETRDSGTCKECYEEANETEEDRKREIEDLKAKVAFLRFWSPFDPQHLSRPNGPCFTDVVLVASSDDGSSSGPPIPVPAHKAVLISRSPVFKAMLENEMEESRSGTIKIGDVSYDALRAFVNYMYTAEACLDEQMAYDLLVLAEKYQVKHLKAYCEKFLVSKLNWENSMLSYAIAHQHNAKLMLDAALSVITDNMDKLTKREEYAELVEKDPRLIVEIYEAYLSKQVNTAAHKDSLMKS</sequence>
<dbReference type="EMBL" id="LRBV02000009">
    <property type="status" value="NOT_ANNOTATED_CDS"/>
    <property type="molecule type" value="Genomic_DNA"/>
</dbReference>
<feature type="compositionally biased region" description="Basic residues" evidence="2">
    <location>
        <begin position="1"/>
        <end position="10"/>
    </location>
</feature>
<feature type="domain" description="BTB" evidence="3">
    <location>
        <begin position="109"/>
        <end position="185"/>
    </location>
</feature>
<dbReference type="Pfam" id="PF00651">
    <property type="entry name" value="BTB"/>
    <property type="match status" value="1"/>
</dbReference>
<dbReference type="InterPro" id="IPR011333">
    <property type="entry name" value="SKP1/BTB/POZ_sf"/>
</dbReference>
<dbReference type="Gene3D" id="3.30.710.10">
    <property type="entry name" value="Potassium Channel Kv1.1, Chain A"/>
    <property type="match status" value="1"/>
</dbReference>
<dbReference type="OMA" id="CCKQCHE"/>
<organism evidence="4 5">
    <name type="scientific">Quercus lobata</name>
    <name type="common">Valley oak</name>
    <dbReference type="NCBI Taxonomy" id="97700"/>
    <lineage>
        <taxon>Eukaryota</taxon>
        <taxon>Viridiplantae</taxon>
        <taxon>Streptophyta</taxon>
        <taxon>Embryophyta</taxon>
        <taxon>Tracheophyta</taxon>
        <taxon>Spermatophyta</taxon>
        <taxon>Magnoliopsida</taxon>
        <taxon>eudicotyledons</taxon>
        <taxon>Gunneridae</taxon>
        <taxon>Pentapetalae</taxon>
        <taxon>rosids</taxon>
        <taxon>fabids</taxon>
        <taxon>Fagales</taxon>
        <taxon>Fagaceae</taxon>
        <taxon>Quercus</taxon>
    </lineage>
</organism>
<dbReference type="Gramene" id="QL09p031595:mrna">
    <property type="protein sequence ID" value="QL09p031595:mrna"/>
    <property type="gene ID" value="QL09p031595"/>
</dbReference>
<feature type="compositionally biased region" description="Low complexity" evidence="2">
    <location>
        <begin position="22"/>
        <end position="33"/>
    </location>
</feature>
<evidence type="ECO:0000313" key="5">
    <source>
        <dbReference type="Proteomes" id="UP000594261"/>
    </source>
</evidence>
<dbReference type="InParanoid" id="A0A7N2RAS1"/>
<keyword evidence="5" id="KW-1185">Reference proteome</keyword>
<dbReference type="RefSeq" id="XP_030933929.1">
    <property type="nucleotide sequence ID" value="XM_031078069.1"/>
</dbReference>
<dbReference type="PANTHER" id="PTHR24413">
    <property type="entry name" value="SPECKLE-TYPE POZ PROTEIN"/>
    <property type="match status" value="1"/>
</dbReference>